<sequence>MLLLMLTLRRHKHKHRRFSKEIKGSIQENHGMLILGTKCLEMSLIWEATFEQYEENTCSHDCCSKRKLGGFRRDEIDGRRRRWFLDIVKKGVIGCYFTKKVSLYLLIFGGCLERGSDLIERSKVHSVLHLHHGDLHRAPVVNIIFGPLIGIPSSPQAMIVETRVVSGAPKKSRHYLSTSASSKSNGSPLKNNELELVVMVLHCMMLTRF</sequence>
<evidence type="ECO:0000313" key="1">
    <source>
        <dbReference type="EMBL" id="GEU38482.1"/>
    </source>
</evidence>
<organism evidence="1">
    <name type="scientific">Tanacetum cinerariifolium</name>
    <name type="common">Dalmatian daisy</name>
    <name type="synonym">Chrysanthemum cinerariifolium</name>
    <dbReference type="NCBI Taxonomy" id="118510"/>
    <lineage>
        <taxon>Eukaryota</taxon>
        <taxon>Viridiplantae</taxon>
        <taxon>Streptophyta</taxon>
        <taxon>Embryophyta</taxon>
        <taxon>Tracheophyta</taxon>
        <taxon>Spermatophyta</taxon>
        <taxon>Magnoliopsida</taxon>
        <taxon>eudicotyledons</taxon>
        <taxon>Gunneridae</taxon>
        <taxon>Pentapetalae</taxon>
        <taxon>asterids</taxon>
        <taxon>campanulids</taxon>
        <taxon>Asterales</taxon>
        <taxon>Asteraceae</taxon>
        <taxon>Asteroideae</taxon>
        <taxon>Anthemideae</taxon>
        <taxon>Anthemidinae</taxon>
        <taxon>Tanacetum</taxon>
    </lineage>
</organism>
<accession>A0A6L2JPC6</accession>
<proteinExistence type="predicted"/>
<comment type="caution">
    <text evidence="1">The sequence shown here is derived from an EMBL/GenBank/DDBJ whole genome shotgun (WGS) entry which is preliminary data.</text>
</comment>
<reference evidence="1" key="1">
    <citation type="journal article" date="2019" name="Sci. Rep.">
        <title>Draft genome of Tanacetum cinerariifolium, the natural source of mosquito coil.</title>
        <authorList>
            <person name="Yamashiro T."/>
            <person name="Shiraishi A."/>
            <person name="Satake H."/>
            <person name="Nakayama K."/>
        </authorList>
    </citation>
    <scope>NUCLEOTIDE SEQUENCE</scope>
</reference>
<gene>
    <name evidence="1" type="ORF">Tci_010460</name>
</gene>
<name>A0A6L2JPC6_TANCI</name>
<protein>
    <submittedName>
        <fullName evidence="1">Uncharacterized protein</fullName>
    </submittedName>
</protein>
<dbReference type="AlphaFoldDB" id="A0A6L2JPC6"/>
<dbReference type="EMBL" id="BKCJ010001056">
    <property type="protein sequence ID" value="GEU38482.1"/>
    <property type="molecule type" value="Genomic_DNA"/>
</dbReference>